<protein>
    <recommendedName>
        <fullName evidence="3">SEFIR domain-containing protein</fullName>
    </recommendedName>
</protein>
<proteinExistence type="predicted"/>
<dbReference type="EMBL" id="BAAAGX010000014">
    <property type="protein sequence ID" value="GAA0247158.1"/>
    <property type="molecule type" value="Genomic_DNA"/>
</dbReference>
<accession>A0ABN0UDM2</accession>
<gene>
    <name evidence="4" type="ORF">GCM10009539_35590</name>
</gene>
<dbReference type="SUPFAM" id="SSF52200">
    <property type="entry name" value="Toll/Interleukin receptor TIR domain"/>
    <property type="match status" value="1"/>
</dbReference>
<comment type="caution">
    <text evidence="4">The sequence shown here is derived from an EMBL/GenBank/DDBJ whole genome shotgun (WGS) entry which is preliminary data.</text>
</comment>
<dbReference type="Proteomes" id="UP001500967">
    <property type="component" value="Unassembled WGS sequence"/>
</dbReference>
<keyword evidence="2" id="KW-0812">Transmembrane</keyword>
<name>A0ABN0UDM2_9ACTN</name>
<dbReference type="RefSeq" id="WP_344649941.1">
    <property type="nucleotide sequence ID" value="NZ_BAAAGX010000014.1"/>
</dbReference>
<organism evidence="4 5">
    <name type="scientific">Cryptosporangium japonicum</name>
    <dbReference type="NCBI Taxonomy" id="80872"/>
    <lineage>
        <taxon>Bacteria</taxon>
        <taxon>Bacillati</taxon>
        <taxon>Actinomycetota</taxon>
        <taxon>Actinomycetes</taxon>
        <taxon>Cryptosporangiales</taxon>
        <taxon>Cryptosporangiaceae</taxon>
        <taxon>Cryptosporangium</taxon>
    </lineage>
</organism>
<dbReference type="InterPro" id="IPR013568">
    <property type="entry name" value="SEFIR_dom"/>
</dbReference>
<feature type="transmembrane region" description="Helical" evidence="2">
    <location>
        <begin position="208"/>
        <end position="229"/>
    </location>
</feature>
<evidence type="ECO:0000256" key="2">
    <source>
        <dbReference type="SAM" id="Phobius"/>
    </source>
</evidence>
<evidence type="ECO:0000259" key="3">
    <source>
        <dbReference type="PROSITE" id="PS51534"/>
    </source>
</evidence>
<dbReference type="Pfam" id="PF13676">
    <property type="entry name" value="TIR_2"/>
    <property type="match status" value="1"/>
</dbReference>
<evidence type="ECO:0000313" key="4">
    <source>
        <dbReference type="EMBL" id="GAA0247158.1"/>
    </source>
</evidence>
<feature type="compositionally biased region" description="Low complexity" evidence="1">
    <location>
        <begin position="237"/>
        <end position="262"/>
    </location>
</feature>
<evidence type="ECO:0000313" key="5">
    <source>
        <dbReference type="Proteomes" id="UP001500967"/>
    </source>
</evidence>
<feature type="domain" description="SEFIR" evidence="3">
    <location>
        <begin position="3"/>
        <end position="144"/>
    </location>
</feature>
<sequence>MASVRVFLSYAHDSPEHSADVCTLWTLLRERGIDARLDLPAAERRTDWPAWMRRQIDRADFVLVIASPEYRRTADGLAERDERRGVRFEAMELVEELYRDHESGIRKIVPVLLPGRTREDVPRFLRPYSTSYVEVAELSGAGVEPLLRLLTGQPAVIGIELGEPPVLGPRLPPVPPLPGMAAADPDVPGTAAAGPPGPGTAAARSRRVVWVGAGSVAVAAVVVGVWGYAAGSGSGEAGSDAASSRSEEVGSTASGAMASGAGVPESVVPSASGSVSPSVVLDFVAPRDGRPFKSGDGATGIVTGSPDGTLWAVERTSDDRFHPRKRCDMRKGRWDCPAFKPRTPVGGAFDYHVVLADPAADETLSRAEPRGLLRLPPVAAERVMSGVINAG</sequence>
<feature type="region of interest" description="Disordered" evidence="1">
    <location>
        <begin position="233"/>
        <end position="262"/>
    </location>
</feature>
<dbReference type="Gene3D" id="3.40.50.11530">
    <property type="match status" value="1"/>
</dbReference>
<keyword evidence="2" id="KW-0472">Membrane</keyword>
<feature type="compositionally biased region" description="Low complexity" evidence="1">
    <location>
        <begin position="179"/>
        <end position="202"/>
    </location>
</feature>
<keyword evidence="2" id="KW-1133">Transmembrane helix</keyword>
<dbReference type="InterPro" id="IPR000157">
    <property type="entry name" value="TIR_dom"/>
</dbReference>
<reference evidence="4 5" key="1">
    <citation type="journal article" date="2019" name="Int. J. Syst. Evol. Microbiol.">
        <title>The Global Catalogue of Microorganisms (GCM) 10K type strain sequencing project: providing services to taxonomists for standard genome sequencing and annotation.</title>
        <authorList>
            <consortium name="The Broad Institute Genomics Platform"/>
            <consortium name="The Broad Institute Genome Sequencing Center for Infectious Disease"/>
            <person name="Wu L."/>
            <person name="Ma J."/>
        </authorList>
    </citation>
    <scope>NUCLEOTIDE SEQUENCE [LARGE SCALE GENOMIC DNA]</scope>
    <source>
        <strain evidence="4 5">JCM 10425</strain>
    </source>
</reference>
<dbReference type="PROSITE" id="PS51534">
    <property type="entry name" value="SEFIR"/>
    <property type="match status" value="1"/>
</dbReference>
<feature type="region of interest" description="Disordered" evidence="1">
    <location>
        <begin position="177"/>
        <end position="202"/>
    </location>
</feature>
<evidence type="ECO:0000256" key="1">
    <source>
        <dbReference type="SAM" id="MobiDB-lite"/>
    </source>
</evidence>
<dbReference type="InterPro" id="IPR035897">
    <property type="entry name" value="Toll_tir_struct_dom_sf"/>
</dbReference>
<keyword evidence="5" id="KW-1185">Reference proteome</keyword>